<dbReference type="Pfam" id="PF04616">
    <property type="entry name" value="Glyco_hydro_43"/>
    <property type="match status" value="1"/>
</dbReference>
<dbReference type="GO" id="GO:0005975">
    <property type="term" value="P:carbohydrate metabolic process"/>
    <property type="evidence" value="ECO:0007669"/>
    <property type="project" value="InterPro"/>
</dbReference>
<sequence length="476" mass="52826">MKKNKSSLLISGLIVFMFFAAVSAAAAVEAAEMSYTPQAAGSVSVHDPMIIKEDGTYYLFGSHLAAAKSEDLVDWEQLANGFHAANPIIKGKPGEELKEALEWPQPDPATSTWAKSPVKIGNKYHLYFSVSTWGATRSAIGLAVSDQIEGPYEYQELVVKSFNEDETNREGESHNPRQDPNAIDPHVFYDQQGKLWMSYGSYSGGIYILEMNPDTGMPLKQDSYGKKLAGGNHSAMEGSYILYHPAADYYYFMISFGTLAPDGGYNIRVARSKNPDGPFIDPDGDRMVEARPRIGMNSNQYGARLIGNFWFDKSEIGYLSPGHNSAFYDQELDKTFVIMHSRFPGKGEMHKVRVHQVLINDQGWPLIMPHRYTGETQADSYSKAEVAGDYQFINHGNSINASINISEEIRLDESGNVEGTVEGSWELKDNNSILINIDGTEYLGELLVQYDEGLEKDVMTFSALSDQGIAVWGSQY</sequence>
<dbReference type="PANTHER" id="PTHR43301:SF3">
    <property type="entry name" value="ARABINAN ENDO-1,5-ALPHA-L-ARABINOSIDASE A-RELATED"/>
    <property type="match status" value="1"/>
</dbReference>
<dbReference type="Pfam" id="PF16369">
    <property type="entry name" value="GH43_C"/>
    <property type="match status" value="1"/>
</dbReference>
<dbReference type="InterPro" id="IPR032291">
    <property type="entry name" value="Abn2_C"/>
</dbReference>
<evidence type="ECO:0000313" key="11">
    <source>
        <dbReference type="EMBL" id="TDW03058.1"/>
    </source>
</evidence>
<name>A0A4R7YY83_9FIRM</name>
<accession>A0A4R7YY83</accession>
<dbReference type="InterPro" id="IPR023296">
    <property type="entry name" value="Glyco_hydro_beta-prop_sf"/>
</dbReference>
<dbReference type="SUPFAM" id="SSF75005">
    <property type="entry name" value="Arabinanase/levansucrase/invertase"/>
    <property type="match status" value="1"/>
</dbReference>
<comment type="similarity">
    <text evidence="2 7">Belongs to the glycosyl hydrolase 43 family.</text>
</comment>
<feature type="active site" description="Proton donor" evidence="5">
    <location>
        <position position="237"/>
    </location>
</feature>
<protein>
    <submittedName>
        <fullName evidence="11">Arabinan endo-1,5-alpha-L-arabinosidase</fullName>
    </submittedName>
</protein>
<dbReference type="EMBL" id="SODA01000013">
    <property type="protein sequence ID" value="TDW03058.1"/>
    <property type="molecule type" value="Genomic_DNA"/>
</dbReference>
<feature type="signal peptide" evidence="9">
    <location>
        <begin position="1"/>
        <end position="26"/>
    </location>
</feature>
<gene>
    <name evidence="11" type="ORF">C8C77_11327</name>
</gene>
<dbReference type="InterPro" id="IPR006710">
    <property type="entry name" value="Glyco_hydro_43"/>
</dbReference>
<evidence type="ECO:0000313" key="12">
    <source>
        <dbReference type="Proteomes" id="UP000294697"/>
    </source>
</evidence>
<evidence type="ECO:0000256" key="7">
    <source>
        <dbReference type="RuleBase" id="RU361187"/>
    </source>
</evidence>
<dbReference type="AlphaFoldDB" id="A0A4R7YY83"/>
<evidence type="ECO:0000256" key="4">
    <source>
        <dbReference type="ARBA" id="ARBA00023295"/>
    </source>
</evidence>
<dbReference type="RefSeq" id="WP_243834320.1">
    <property type="nucleotide sequence ID" value="NZ_QLME01000014.1"/>
</dbReference>
<dbReference type="InterPro" id="IPR050727">
    <property type="entry name" value="GH43_arabinanases"/>
</dbReference>
<reference evidence="11 12" key="1">
    <citation type="submission" date="2019-03" db="EMBL/GenBank/DDBJ databases">
        <title>Subsurface microbial communities from deep shales in Ohio and West Virginia, USA.</title>
        <authorList>
            <person name="Wrighton K."/>
        </authorList>
    </citation>
    <scope>NUCLEOTIDE SEQUENCE [LARGE SCALE GENOMIC DNA]</scope>
    <source>
        <strain evidence="11 12">MSL9.2</strain>
    </source>
</reference>
<evidence type="ECO:0000259" key="10">
    <source>
        <dbReference type="Pfam" id="PF16369"/>
    </source>
</evidence>
<dbReference type="GO" id="GO:0004553">
    <property type="term" value="F:hydrolase activity, hydrolyzing O-glycosyl compounds"/>
    <property type="evidence" value="ECO:0007669"/>
    <property type="project" value="InterPro"/>
</dbReference>
<organism evidence="11 12">
    <name type="scientific">Halanaerobium saccharolyticum</name>
    <dbReference type="NCBI Taxonomy" id="43595"/>
    <lineage>
        <taxon>Bacteria</taxon>
        <taxon>Bacillati</taxon>
        <taxon>Bacillota</taxon>
        <taxon>Clostridia</taxon>
        <taxon>Halanaerobiales</taxon>
        <taxon>Halanaerobiaceae</taxon>
        <taxon>Halanaerobium</taxon>
    </lineage>
</organism>
<keyword evidence="9" id="KW-0732">Signal</keyword>
<dbReference type="PANTHER" id="PTHR43301">
    <property type="entry name" value="ARABINAN ENDO-1,5-ALPHA-L-ARABINOSIDASE"/>
    <property type="match status" value="1"/>
</dbReference>
<dbReference type="Proteomes" id="UP000294697">
    <property type="component" value="Unassembled WGS sequence"/>
</dbReference>
<feature type="site" description="Important for catalytic activity, responsible for pKa modulation of the active site Glu and correct orientation of both the proton donor and substrate" evidence="6">
    <location>
        <position position="184"/>
    </location>
</feature>
<proteinExistence type="inferred from homology"/>
<dbReference type="Gene3D" id="2.115.10.20">
    <property type="entry name" value="Glycosyl hydrolase domain, family 43"/>
    <property type="match status" value="1"/>
</dbReference>
<comment type="caution">
    <text evidence="11">The sequence shown here is derived from an EMBL/GenBank/DDBJ whole genome shotgun (WGS) entry which is preliminary data.</text>
</comment>
<evidence type="ECO:0000256" key="5">
    <source>
        <dbReference type="PIRSR" id="PIRSR606710-1"/>
    </source>
</evidence>
<feature type="chain" id="PRO_5039499981" evidence="9">
    <location>
        <begin position="27"/>
        <end position="476"/>
    </location>
</feature>
<feature type="region of interest" description="Disordered" evidence="8">
    <location>
        <begin position="164"/>
        <end position="184"/>
    </location>
</feature>
<evidence type="ECO:0000256" key="8">
    <source>
        <dbReference type="SAM" id="MobiDB-lite"/>
    </source>
</evidence>
<evidence type="ECO:0000256" key="1">
    <source>
        <dbReference type="ARBA" id="ARBA00004834"/>
    </source>
</evidence>
<keyword evidence="4 7" id="KW-0326">Glycosidase</keyword>
<evidence type="ECO:0000256" key="6">
    <source>
        <dbReference type="PIRSR" id="PIRSR606710-2"/>
    </source>
</evidence>
<evidence type="ECO:0000256" key="2">
    <source>
        <dbReference type="ARBA" id="ARBA00009865"/>
    </source>
</evidence>
<dbReference type="Gene3D" id="2.40.128.10">
    <property type="match status" value="1"/>
</dbReference>
<feature type="domain" description="Extracellular endo-alpha-(1-&gt;5)-L-arabinanase C-terminal" evidence="10">
    <location>
        <begin position="369"/>
        <end position="473"/>
    </location>
</feature>
<evidence type="ECO:0000256" key="9">
    <source>
        <dbReference type="SAM" id="SignalP"/>
    </source>
</evidence>
<comment type="pathway">
    <text evidence="1">Glycan metabolism; L-arabinan degradation.</text>
</comment>
<evidence type="ECO:0000256" key="3">
    <source>
        <dbReference type="ARBA" id="ARBA00022801"/>
    </source>
</evidence>
<feature type="compositionally biased region" description="Basic and acidic residues" evidence="8">
    <location>
        <begin position="164"/>
        <end position="177"/>
    </location>
</feature>
<feature type="active site" description="Proton acceptor" evidence="5">
    <location>
        <position position="47"/>
    </location>
</feature>
<keyword evidence="3 7" id="KW-0378">Hydrolase</keyword>